<dbReference type="SMART" id="SM01052">
    <property type="entry name" value="CAP_GLY"/>
    <property type="match status" value="1"/>
</dbReference>
<keyword evidence="8" id="KW-1185">Reference proteome</keyword>
<dbReference type="GeneID" id="27710506"/>
<accession>A0A0D2K7N3</accession>
<comment type="similarity">
    <text evidence="4">Belongs to the TBCB family.</text>
</comment>
<evidence type="ECO:0000313" key="7">
    <source>
        <dbReference type="EMBL" id="KIX99184.1"/>
    </source>
</evidence>
<dbReference type="STRING" id="1442371.A0A0D2K7N3"/>
<proteinExistence type="inferred from homology"/>
<dbReference type="PANTHER" id="PTHR18916:SF85">
    <property type="entry name" value="TUBULIN-FOLDING COFACTOR B"/>
    <property type="match status" value="1"/>
</dbReference>
<gene>
    <name evidence="7" type="ORF">Z520_04760</name>
</gene>
<dbReference type="InterPro" id="IPR029071">
    <property type="entry name" value="Ubiquitin-like_domsf"/>
</dbReference>
<dbReference type="Pfam" id="PF14560">
    <property type="entry name" value="Ubiquitin_2"/>
    <property type="match status" value="1"/>
</dbReference>
<dbReference type="EMBL" id="KN848069">
    <property type="protein sequence ID" value="KIX99184.1"/>
    <property type="molecule type" value="Genomic_DNA"/>
</dbReference>
<dbReference type="GO" id="GO:0035371">
    <property type="term" value="C:microtubule plus-end"/>
    <property type="evidence" value="ECO:0007669"/>
    <property type="project" value="TreeGrafter"/>
</dbReference>
<evidence type="ECO:0000256" key="2">
    <source>
        <dbReference type="ARBA" id="ARBA00022490"/>
    </source>
</evidence>
<dbReference type="Pfam" id="PF01302">
    <property type="entry name" value="CAP_GLY"/>
    <property type="match status" value="1"/>
</dbReference>
<dbReference type="RefSeq" id="XP_016633307.1">
    <property type="nucleotide sequence ID" value="XM_016775264.1"/>
</dbReference>
<dbReference type="OrthoDB" id="5295208at2759"/>
<dbReference type="VEuPathDB" id="FungiDB:Z520_04760"/>
<evidence type="ECO:0000256" key="4">
    <source>
        <dbReference type="ARBA" id="ARBA00025779"/>
    </source>
</evidence>
<dbReference type="Proteomes" id="UP000053411">
    <property type="component" value="Unassembled WGS sequence"/>
</dbReference>
<evidence type="ECO:0000256" key="5">
    <source>
        <dbReference type="SAM" id="MobiDB-lite"/>
    </source>
</evidence>
<evidence type="ECO:0000256" key="1">
    <source>
        <dbReference type="ARBA" id="ARBA00004496"/>
    </source>
</evidence>
<feature type="compositionally biased region" description="Basic and acidic residues" evidence="5">
    <location>
        <begin position="157"/>
        <end position="168"/>
    </location>
</feature>
<dbReference type="SUPFAM" id="SSF54236">
    <property type="entry name" value="Ubiquitin-like"/>
    <property type="match status" value="1"/>
</dbReference>
<sequence length="283" mass="31684">MSLSTQVPTDITVQIVVPNDSNPTGPPLLSAERRITPTWTVSQLKTKLEPITGIPSSSQSLRTRSLDGTWIALASDPSLLSDPRFGLRRGSEIEVQDTRPPQLRQNLNFLAADLSSVEKYQMPETQYEKLEDSVLAWKRRQKLGRFDPHAKTQSQMIEERRSKDEKEMDARGIKVGLRCRVGKDDGRRGTVRFTGEIPGLGGQREEGCLWVGVELDEPVGRNDGSVQVELEVGEEGASGKRAYETRRVFECADKYGVFARPEKIEVGDFPPLTDLLDEDMEEI</sequence>
<dbReference type="AlphaFoldDB" id="A0A0D2K7N3"/>
<dbReference type="SUPFAM" id="SSF74924">
    <property type="entry name" value="Cap-Gly domain"/>
    <property type="match status" value="1"/>
</dbReference>
<dbReference type="GO" id="GO:0005938">
    <property type="term" value="C:cell cortex"/>
    <property type="evidence" value="ECO:0007669"/>
    <property type="project" value="TreeGrafter"/>
</dbReference>
<dbReference type="Gene3D" id="3.10.20.90">
    <property type="entry name" value="Phosphatidylinositol 3-kinase Catalytic Subunit, Chain A, domain 1"/>
    <property type="match status" value="1"/>
</dbReference>
<dbReference type="GO" id="GO:0051010">
    <property type="term" value="F:microtubule plus-end binding"/>
    <property type="evidence" value="ECO:0007669"/>
    <property type="project" value="TreeGrafter"/>
</dbReference>
<reference evidence="7 8" key="1">
    <citation type="submission" date="2015-01" db="EMBL/GenBank/DDBJ databases">
        <title>The Genome Sequence of Fonsecaea multimorphosa CBS 102226.</title>
        <authorList>
            <consortium name="The Broad Institute Genomics Platform"/>
            <person name="Cuomo C."/>
            <person name="de Hoog S."/>
            <person name="Gorbushina A."/>
            <person name="Stielow B."/>
            <person name="Teixiera M."/>
            <person name="Abouelleil A."/>
            <person name="Chapman S.B."/>
            <person name="Priest M."/>
            <person name="Young S.K."/>
            <person name="Wortman J."/>
            <person name="Nusbaum C."/>
            <person name="Birren B."/>
        </authorList>
    </citation>
    <scope>NUCLEOTIDE SEQUENCE [LARGE SCALE GENOMIC DNA]</scope>
    <source>
        <strain evidence="7 8">CBS 102226</strain>
    </source>
</reference>
<dbReference type="GO" id="GO:0031122">
    <property type="term" value="P:cytoplasmic microtubule organization"/>
    <property type="evidence" value="ECO:0007669"/>
    <property type="project" value="TreeGrafter"/>
</dbReference>
<evidence type="ECO:0000256" key="3">
    <source>
        <dbReference type="ARBA" id="ARBA00023186"/>
    </source>
</evidence>
<evidence type="ECO:0000313" key="8">
    <source>
        <dbReference type="Proteomes" id="UP000053411"/>
    </source>
</evidence>
<comment type="subcellular location">
    <subcellularLocation>
        <location evidence="1">Cytoplasm</location>
    </subcellularLocation>
</comment>
<protein>
    <recommendedName>
        <fullName evidence="6">CAP-Gly domain-containing protein</fullName>
    </recommendedName>
</protein>
<dbReference type="PANTHER" id="PTHR18916">
    <property type="entry name" value="DYNACTIN 1-RELATED MICROTUBULE-BINDING"/>
    <property type="match status" value="1"/>
</dbReference>
<organism evidence="7 8">
    <name type="scientific">Fonsecaea multimorphosa CBS 102226</name>
    <dbReference type="NCBI Taxonomy" id="1442371"/>
    <lineage>
        <taxon>Eukaryota</taxon>
        <taxon>Fungi</taxon>
        <taxon>Dikarya</taxon>
        <taxon>Ascomycota</taxon>
        <taxon>Pezizomycotina</taxon>
        <taxon>Eurotiomycetes</taxon>
        <taxon>Chaetothyriomycetidae</taxon>
        <taxon>Chaetothyriales</taxon>
        <taxon>Herpotrichiellaceae</taxon>
        <taxon>Fonsecaea</taxon>
    </lineage>
</organism>
<dbReference type="InterPro" id="IPR036859">
    <property type="entry name" value="CAP-Gly_dom_sf"/>
</dbReference>
<keyword evidence="3" id="KW-0143">Chaperone</keyword>
<name>A0A0D2K7N3_9EURO</name>
<dbReference type="PROSITE" id="PS50245">
    <property type="entry name" value="CAP_GLY_2"/>
    <property type="match status" value="1"/>
</dbReference>
<dbReference type="GO" id="GO:0005634">
    <property type="term" value="C:nucleus"/>
    <property type="evidence" value="ECO:0007669"/>
    <property type="project" value="TreeGrafter"/>
</dbReference>
<keyword evidence="2" id="KW-0963">Cytoplasm</keyword>
<dbReference type="InterPro" id="IPR000626">
    <property type="entry name" value="Ubiquitin-like_dom"/>
</dbReference>
<feature type="region of interest" description="Disordered" evidence="5">
    <location>
        <begin position="148"/>
        <end position="168"/>
    </location>
</feature>
<dbReference type="Gene3D" id="2.30.30.190">
    <property type="entry name" value="CAP Gly-rich-like domain"/>
    <property type="match status" value="1"/>
</dbReference>
<dbReference type="InterPro" id="IPR000938">
    <property type="entry name" value="CAP-Gly_domain"/>
</dbReference>
<feature type="domain" description="CAP-Gly" evidence="6">
    <location>
        <begin position="201"/>
        <end position="260"/>
    </location>
</feature>
<evidence type="ECO:0000259" key="6">
    <source>
        <dbReference type="PROSITE" id="PS50245"/>
    </source>
</evidence>